<name>A0A926ZHS9_9CYAN</name>
<keyword evidence="4" id="KW-1185">Reference proteome</keyword>
<organism evidence="3 4">
    <name type="scientific">Aerosakkonema funiforme FACHB-1375</name>
    <dbReference type="NCBI Taxonomy" id="2949571"/>
    <lineage>
        <taxon>Bacteria</taxon>
        <taxon>Bacillati</taxon>
        <taxon>Cyanobacteriota</taxon>
        <taxon>Cyanophyceae</taxon>
        <taxon>Oscillatoriophycideae</taxon>
        <taxon>Aerosakkonematales</taxon>
        <taxon>Aerosakkonemataceae</taxon>
        <taxon>Aerosakkonema</taxon>
    </lineage>
</organism>
<reference evidence="3" key="1">
    <citation type="journal article" date="2015" name="ISME J.">
        <title>Draft Genome Sequence of Streptomyces incarnatus NRRL8089, which Produces the Nucleoside Antibiotic Sinefungin.</title>
        <authorList>
            <person name="Oshima K."/>
            <person name="Hattori M."/>
            <person name="Shimizu H."/>
            <person name="Fukuda K."/>
            <person name="Nemoto M."/>
            <person name="Inagaki K."/>
            <person name="Tamura T."/>
        </authorList>
    </citation>
    <scope>NUCLEOTIDE SEQUENCE</scope>
    <source>
        <strain evidence="3">FACHB-1375</strain>
    </source>
</reference>
<accession>A0A926ZHS9</accession>
<evidence type="ECO:0000256" key="2">
    <source>
        <dbReference type="SAM" id="Phobius"/>
    </source>
</evidence>
<dbReference type="AlphaFoldDB" id="A0A926ZHS9"/>
<feature type="compositionally biased region" description="Polar residues" evidence="1">
    <location>
        <begin position="42"/>
        <end position="57"/>
    </location>
</feature>
<feature type="region of interest" description="Disordered" evidence="1">
    <location>
        <begin position="37"/>
        <end position="57"/>
    </location>
</feature>
<gene>
    <name evidence="3" type="ORF">H6G03_20340</name>
</gene>
<proteinExistence type="predicted"/>
<evidence type="ECO:0000313" key="4">
    <source>
        <dbReference type="Proteomes" id="UP000641646"/>
    </source>
</evidence>
<feature type="transmembrane region" description="Helical" evidence="2">
    <location>
        <begin position="6"/>
        <end position="29"/>
    </location>
</feature>
<keyword evidence="2" id="KW-1133">Transmembrane helix</keyword>
<keyword evidence="2" id="KW-0812">Transmembrane</keyword>
<evidence type="ECO:0000313" key="3">
    <source>
        <dbReference type="EMBL" id="MBD2183380.1"/>
    </source>
</evidence>
<dbReference type="Proteomes" id="UP000641646">
    <property type="component" value="Unassembled WGS sequence"/>
</dbReference>
<comment type="caution">
    <text evidence="3">The sequence shown here is derived from an EMBL/GenBank/DDBJ whole genome shotgun (WGS) entry which is preliminary data.</text>
</comment>
<protein>
    <submittedName>
        <fullName evidence="3">Uncharacterized protein</fullName>
    </submittedName>
</protein>
<reference evidence="3" key="2">
    <citation type="submission" date="2020-08" db="EMBL/GenBank/DDBJ databases">
        <authorList>
            <person name="Chen M."/>
            <person name="Teng W."/>
            <person name="Zhao L."/>
            <person name="Hu C."/>
            <person name="Zhou Y."/>
            <person name="Han B."/>
            <person name="Song L."/>
            <person name="Shu W."/>
        </authorList>
    </citation>
    <scope>NUCLEOTIDE SEQUENCE</scope>
    <source>
        <strain evidence="3">FACHB-1375</strain>
    </source>
</reference>
<keyword evidence="2" id="KW-0472">Membrane</keyword>
<evidence type="ECO:0000256" key="1">
    <source>
        <dbReference type="SAM" id="MobiDB-lite"/>
    </source>
</evidence>
<dbReference type="RefSeq" id="WP_190467589.1">
    <property type="nucleotide sequence ID" value="NZ_JACJPW010000053.1"/>
</dbReference>
<dbReference type="EMBL" id="JACJPW010000053">
    <property type="protein sequence ID" value="MBD2183380.1"/>
    <property type="molecule type" value="Genomic_DNA"/>
</dbReference>
<sequence length="57" mass="5961">MGSLLKIIGVFSLIVGVQFVYVESSLATISSGKAMQLENYEPPNQGSPDSSQGAGTR</sequence>